<dbReference type="EMBL" id="CP147920">
    <property type="protein sequence ID" value="XAU14133.1"/>
    <property type="molecule type" value="Genomic_DNA"/>
</dbReference>
<evidence type="ECO:0000313" key="2">
    <source>
        <dbReference type="Proteomes" id="UP001447842"/>
    </source>
</evidence>
<accession>A0ABZ3H6G3</accession>
<dbReference type="Proteomes" id="UP001447842">
    <property type="component" value="Chromosome"/>
</dbReference>
<sequence>MKYIFCKSDNKKYSAREFENLSDDELHEKRANLFCIECEERAWFTRSTQKGTKHRNAYFNSHHKEGCSHKTNYILIEDERDVAPTTTETVNTTDEITVNLDDKKGGQLSDLTKEDHKVTDADFEPCGTRNVKGLAGKNYVARDKSLRLVLSWLVRYPNFRFSDKPIRFFSSAGAIQINGVVRDEIIHFDVFKPTEGREHKIYWGLIVSADQSRDGTIWLNAGDSKRELSVKIFPDKAKEFIDVFEVKDLEELNGAFVIVVGKSQYASTGKPIIFCANTSFINIQRYREEYLET</sequence>
<keyword evidence="2" id="KW-1185">Reference proteome</keyword>
<name>A0ABZ3H6G3_9BACT</name>
<dbReference type="RefSeq" id="WP_345971933.1">
    <property type="nucleotide sequence ID" value="NZ_CP147920.1"/>
</dbReference>
<evidence type="ECO:0000313" key="1">
    <source>
        <dbReference type="EMBL" id="XAU14133.1"/>
    </source>
</evidence>
<protein>
    <submittedName>
        <fullName evidence="1">Uncharacterized protein</fullName>
    </submittedName>
</protein>
<reference evidence="1 2" key="1">
    <citation type="submission" date="2024-03" db="EMBL/GenBank/DDBJ databases">
        <title>Sulfurimonas sp. HSL3-1.</title>
        <authorList>
            <person name="Wang S."/>
        </authorList>
    </citation>
    <scope>NUCLEOTIDE SEQUENCE [LARGE SCALE GENOMIC DNA]</scope>
    <source>
        <strain evidence="1 2">HSL3-1</strain>
    </source>
</reference>
<proteinExistence type="predicted"/>
<gene>
    <name evidence="1" type="ORF">WCY31_07670</name>
</gene>
<organism evidence="1 2">
    <name type="scientific">Sulfurimonas diazotrophicus</name>
    <dbReference type="NCBI Taxonomy" id="3131939"/>
    <lineage>
        <taxon>Bacteria</taxon>
        <taxon>Pseudomonadati</taxon>
        <taxon>Campylobacterota</taxon>
        <taxon>Epsilonproteobacteria</taxon>
        <taxon>Campylobacterales</taxon>
        <taxon>Sulfurimonadaceae</taxon>
        <taxon>Sulfurimonas</taxon>
    </lineage>
</organism>